<sequence>MQEDMMLKDNEIRSAFALLMGRTNLPQPLLERHRNFADIEALGLHLMRTDTFRQRLATRDNRALAAPADMDRPVTVFQHVPKAGGTSLHTALAAALDVPLFPERRNGLGNWPTAMLAQAQFFSGHFDSATLALIPGRAVRVVTMLRDPTARLVSLYRYLRSVDPNAARAQKRNMNLIRLARAHDAEVFFAHPDLVAHPSIDNAQTRQMAGALGLKSWESHPAPDGARPLAEDATALPRACAHLKAISGVALLEHPATIPPLFTALGLTPPPALPHDNRTDENTGTWFSPAPPLEVTDKIRLALKPHIEIDTQFYYAALQMLTERGCV</sequence>
<protein>
    <recommendedName>
        <fullName evidence="3">Sulfotransferase family protein</fullName>
    </recommendedName>
</protein>
<comment type="caution">
    <text evidence="1">The sequence shown here is derived from an EMBL/GenBank/DDBJ whole genome shotgun (WGS) entry which is preliminary data.</text>
</comment>
<name>A0A073IXD6_9RHOB</name>
<organism evidence="1 2">
    <name type="scientific">Pseudosulfitobacter pseudonitzschiae</name>
    <dbReference type="NCBI Taxonomy" id="1402135"/>
    <lineage>
        <taxon>Bacteria</taxon>
        <taxon>Pseudomonadati</taxon>
        <taxon>Pseudomonadota</taxon>
        <taxon>Alphaproteobacteria</taxon>
        <taxon>Rhodobacterales</taxon>
        <taxon>Roseobacteraceae</taxon>
        <taxon>Pseudosulfitobacter</taxon>
    </lineage>
</organism>
<dbReference type="InterPro" id="IPR027417">
    <property type="entry name" value="P-loop_NTPase"/>
</dbReference>
<dbReference type="Gene3D" id="3.40.50.300">
    <property type="entry name" value="P-loop containing nucleotide triphosphate hydrolases"/>
    <property type="match status" value="1"/>
</dbReference>
<dbReference type="SUPFAM" id="SSF52540">
    <property type="entry name" value="P-loop containing nucleoside triphosphate hydrolases"/>
    <property type="match status" value="1"/>
</dbReference>
<accession>A0A073IXD6</accession>
<dbReference type="Proteomes" id="UP000027746">
    <property type="component" value="Unassembled WGS sequence"/>
</dbReference>
<keyword evidence="2" id="KW-1185">Reference proteome</keyword>
<gene>
    <name evidence="1" type="ORF">SUH3_08270</name>
</gene>
<dbReference type="EMBL" id="JAMD01000018">
    <property type="protein sequence ID" value="KEJ94121.1"/>
    <property type="molecule type" value="Genomic_DNA"/>
</dbReference>
<evidence type="ECO:0008006" key="3">
    <source>
        <dbReference type="Google" id="ProtNLM"/>
    </source>
</evidence>
<reference evidence="1 2" key="1">
    <citation type="submission" date="2014-01" db="EMBL/GenBank/DDBJ databases">
        <title>Sulfitobacter sp. H3 (MCCC 1A00686) Genome Sequencing.</title>
        <authorList>
            <person name="Lai Q."/>
            <person name="Hong Z."/>
        </authorList>
    </citation>
    <scope>NUCLEOTIDE SEQUENCE [LARGE SCALE GENOMIC DNA]</scope>
    <source>
        <strain evidence="1 2">H3</strain>
    </source>
</reference>
<proteinExistence type="predicted"/>
<evidence type="ECO:0000313" key="1">
    <source>
        <dbReference type="EMBL" id="KEJ94121.1"/>
    </source>
</evidence>
<evidence type="ECO:0000313" key="2">
    <source>
        <dbReference type="Proteomes" id="UP000027746"/>
    </source>
</evidence>
<dbReference type="AlphaFoldDB" id="A0A073IXD6"/>